<keyword evidence="4" id="KW-0255">Endonuclease</keyword>
<keyword evidence="1" id="KW-0548">Nucleotidyltransferase</keyword>
<comment type="caution">
    <text evidence="11">The sequence shown here is derived from an EMBL/GenBank/DDBJ whole genome shotgun (WGS) entry which is preliminary data.</text>
</comment>
<keyword evidence="3" id="KW-0479">Metal-binding</keyword>
<proteinExistence type="predicted"/>
<evidence type="ECO:0000313" key="11">
    <source>
        <dbReference type="EMBL" id="KAF9470222.1"/>
    </source>
</evidence>
<keyword evidence="7" id="KW-0229">DNA integration</keyword>
<dbReference type="EMBL" id="MU156149">
    <property type="protein sequence ID" value="KAF9470222.1"/>
    <property type="molecule type" value="Genomic_DNA"/>
</dbReference>
<organism evidence="11 12">
    <name type="scientific">Pholiota conissans</name>
    <dbReference type="NCBI Taxonomy" id="109636"/>
    <lineage>
        <taxon>Eukaryota</taxon>
        <taxon>Fungi</taxon>
        <taxon>Dikarya</taxon>
        <taxon>Basidiomycota</taxon>
        <taxon>Agaricomycotina</taxon>
        <taxon>Agaricomycetes</taxon>
        <taxon>Agaricomycetidae</taxon>
        <taxon>Agaricales</taxon>
        <taxon>Agaricineae</taxon>
        <taxon>Strophariaceae</taxon>
        <taxon>Pholiota</taxon>
    </lineage>
</organism>
<feature type="non-terminal residue" evidence="11">
    <location>
        <position position="66"/>
    </location>
</feature>
<evidence type="ECO:0000256" key="4">
    <source>
        <dbReference type="ARBA" id="ARBA00022759"/>
    </source>
</evidence>
<dbReference type="GO" id="GO:0015074">
    <property type="term" value="P:DNA integration"/>
    <property type="evidence" value="ECO:0007669"/>
    <property type="project" value="UniProtKB-KW"/>
</dbReference>
<evidence type="ECO:0000256" key="9">
    <source>
        <dbReference type="ARBA" id="ARBA00022932"/>
    </source>
</evidence>
<keyword evidence="5" id="KW-0378">Hydrolase</keyword>
<dbReference type="Proteomes" id="UP000807469">
    <property type="component" value="Unassembled WGS sequence"/>
</dbReference>
<dbReference type="GO" id="GO:0003676">
    <property type="term" value="F:nucleic acid binding"/>
    <property type="evidence" value="ECO:0007669"/>
    <property type="project" value="InterPro"/>
</dbReference>
<sequence>AMMTTAQLPMTYWGEAALTASYLLNMTTTSTLPDGTTPFEAFYGRKPNVKHLRVFGVRCFAHVPEE</sequence>
<evidence type="ECO:0000256" key="10">
    <source>
        <dbReference type="ARBA" id="ARBA00023172"/>
    </source>
</evidence>
<keyword evidence="6" id="KW-0460">Magnesium</keyword>
<keyword evidence="8" id="KW-0695">RNA-directed DNA polymerase</keyword>
<name>A0A9P5YHX4_9AGAR</name>
<evidence type="ECO:0000256" key="3">
    <source>
        <dbReference type="ARBA" id="ARBA00022723"/>
    </source>
</evidence>
<dbReference type="GO" id="GO:0003887">
    <property type="term" value="F:DNA-directed DNA polymerase activity"/>
    <property type="evidence" value="ECO:0007669"/>
    <property type="project" value="UniProtKB-KW"/>
</dbReference>
<evidence type="ECO:0000256" key="5">
    <source>
        <dbReference type="ARBA" id="ARBA00022801"/>
    </source>
</evidence>
<evidence type="ECO:0000256" key="6">
    <source>
        <dbReference type="ARBA" id="ARBA00022842"/>
    </source>
</evidence>
<dbReference type="SUPFAM" id="SSF53098">
    <property type="entry name" value="Ribonuclease H-like"/>
    <property type="match status" value="1"/>
</dbReference>
<dbReference type="Gene3D" id="3.30.420.10">
    <property type="entry name" value="Ribonuclease H-like superfamily/Ribonuclease H"/>
    <property type="match status" value="1"/>
</dbReference>
<evidence type="ECO:0000256" key="8">
    <source>
        <dbReference type="ARBA" id="ARBA00022918"/>
    </source>
</evidence>
<evidence type="ECO:0000256" key="7">
    <source>
        <dbReference type="ARBA" id="ARBA00022908"/>
    </source>
</evidence>
<dbReference type="GO" id="GO:0006310">
    <property type="term" value="P:DNA recombination"/>
    <property type="evidence" value="ECO:0007669"/>
    <property type="project" value="UniProtKB-KW"/>
</dbReference>
<evidence type="ECO:0000313" key="12">
    <source>
        <dbReference type="Proteomes" id="UP000807469"/>
    </source>
</evidence>
<evidence type="ECO:0008006" key="13">
    <source>
        <dbReference type="Google" id="ProtNLM"/>
    </source>
</evidence>
<dbReference type="InterPro" id="IPR012337">
    <property type="entry name" value="RNaseH-like_sf"/>
</dbReference>
<gene>
    <name evidence="11" type="ORF">BDN70DRAFT_766701</name>
</gene>
<dbReference type="GO" id="GO:0016787">
    <property type="term" value="F:hydrolase activity"/>
    <property type="evidence" value="ECO:0007669"/>
    <property type="project" value="UniProtKB-KW"/>
</dbReference>
<evidence type="ECO:0000256" key="1">
    <source>
        <dbReference type="ARBA" id="ARBA00022695"/>
    </source>
</evidence>
<dbReference type="GO" id="GO:0003964">
    <property type="term" value="F:RNA-directed DNA polymerase activity"/>
    <property type="evidence" value="ECO:0007669"/>
    <property type="project" value="UniProtKB-KW"/>
</dbReference>
<dbReference type="PANTHER" id="PTHR42648">
    <property type="entry name" value="TRANSPOSASE, PUTATIVE-RELATED"/>
    <property type="match status" value="1"/>
</dbReference>
<accession>A0A9P5YHX4</accession>
<keyword evidence="2" id="KW-0540">Nuclease</keyword>
<keyword evidence="9" id="KW-0239">DNA-directed DNA polymerase</keyword>
<dbReference type="PANTHER" id="PTHR42648:SF11">
    <property type="entry name" value="TRANSPOSON TY4-P GAG-POL POLYPROTEIN"/>
    <property type="match status" value="1"/>
</dbReference>
<dbReference type="AlphaFoldDB" id="A0A9P5YHX4"/>
<dbReference type="InterPro" id="IPR036397">
    <property type="entry name" value="RNaseH_sf"/>
</dbReference>
<keyword evidence="12" id="KW-1185">Reference proteome</keyword>
<keyword evidence="9" id="KW-0808">Transferase</keyword>
<dbReference type="InterPro" id="IPR039537">
    <property type="entry name" value="Retrotran_Ty1/copia-like"/>
</dbReference>
<feature type="non-terminal residue" evidence="11">
    <location>
        <position position="1"/>
    </location>
</feature>
<evidence type="ECO:0000256" key="2">
    <source>
        <dbReference type="ARBA" id="ARBA00022722"/>
    </source>
</evidence>
<keyword evidence="10" id="KW-0233">DNA recombination</keyword>
<dbReference type="GO" id="GO:0004519">
    <property type="term" value="F:endonuclease activity"/>
    <property type="evidence" value="ECO:0007669"/>
    <property type="project" value="UniProtKB-KW"/>
</dbReference>
<dbReference type="GO" id="GO:0046872">
    <property type="term" value="F:metal ion binding"/>
    <property type="evidence" value="ECO:0007669"/>
    <property type="project" value="UniProtKB-KW"/>
</dbReference>
<reference evidence="11" key="1">
    <citation type="submission" date="2020-11" db="EMBL/GenBank/DDBJ databases">
        <authorList>
            <consortium name="DOE Joint Genome Institute"/>
            <person name="Ahrendt S."/>
            <person name="Riley R."/>
            <person name="Andreopoulos W."/>
            <person name="Labutti K."/>
            <person name="Pangilinan J."/>
            <person name="Ruiz-Duenas F.J."/>
            <person name="Barrasa J.M."/>
            <person name="Sanchez-Garcia M."/>
            <person name="Camarero S."/>
            <person name="Miyauchi S."/>
            <person name="Serrano A."/>
            <person name="Linde D."/>
            <person name="Babiker R."/>
            <person name="Drula E."/>
            <person name="Ayuso-Fernandez I."/>
            <person name="Pacheco R."/>
            <person name="Padilla G."/>
            <person name="Ferreira P."/>
            <person name="Barriuso J."/>
            <person name="Kellner H."/>
            <person name="Castanera R."/>
            <person name="Alfaro M."/>
            <person name="Ramirez L."/>
            <person name="Pisabarro A.G."/>
            <person name="Kuo A."/>
            <person name="Tritt A."/>
            <person name="Lipzen A."/>
            <person name="He G."/>
            <person name="Yan M."/>
            <person name="Ng V."/>
            <person name="Cullen D."/>
            <person name="Martin F."/>
            <person name="Rosso M.-N."/>
            <person name="Henrissat B."/>
            <person name="Hibbett D."/>
            <person name="Martinez A.T."/>
            <person name="Grigoriev I.V."/>
        </authorList>
    </citation>
    <scope>NUCLEOTIDE SEQUENCE</scope>
    <source>
        <strain evidence="11">CIRM-BRFM 674</strain>
    </source>
</reference>
<protein>
    <recommendedName>
        <fullName evidence="13">Polyprotein</fullName>
    </recommendedName>
</protein>